<sequence>MKKENRKALYGGQIIYGEQNIQELFGNLDNRYQRFVVLVGKDQDYVSKHILSILCLEKDVYDDSDDDVKKLGIDSRYNRDDYYVTISPIYKHMIDEDMKAFDLDYIEKYLSSKYTFFREHELIELFIDSRDINTLVRFVSLKQHLMLDDKKFDELMKELYKNDKENMNEYEYYKELTELLLK</sequence>
<geneLocation type="plasmid" evidence="1">
    <name>pRGRH0439</name>
</geneLocation>
<reference evidence="1" key="1">
    <citation type="submission" date="2015-06" db="EMBL/GenBank/DDBJ databases">
        <authorList>
            <person name="Joergensen T."/>
        </authorList>
    </citation>
    <scope>NUCLEOTIDE SEQUENCE</scope>
    <source>
        <plasmid evidence="1">pRGRH0439</plasmid>
    </source>
</reference>
<protein>
    <submittedName>
        <fullName evidence="1">Uncharacterized protein</fullName>
    </submittedName>
</protein>
<evidence type="ECO:0000313" key="1">
    <source>
        <dbReference type="EMBL" id="CRY95012.1"/>
    </source>
</evidence>
<organism evidence="1">
    <name type="scientific">uncultured prokaryote</name>
    <dbReference type="NCBI Taxonomy" id="198431"/>
    <lineage>
        <taxon>unclassified sequences</taxon>
        <taxon>environmental samples</taxon>
    </lineage>
</organism>
<keyword evidence="1" id="KW-0614">Plasmid</keyword>
<dbReference type="EMBL" id="LN853081">
    <property type="protein sequence ID" value="CRY95012.1"/>
    <property type="molecule type" value="Genomic_DNA"/>
</dbReference>
<reference evidence="1" key="2">
    <citation type="submission" date="2015-07" db="EMBL/GenBank/DDBJ databases">
        <title>Plasmids, circular viruses and viroids from rat gut.</title>
        <authorList>
            <person name="Jorgensen T.J."/>
            <person name="Hansen M.A."/>
            <person name="Xu Z."/>
            <person name="Tabak M.A."/>
            <person name="Sorensen S.J."/>
            <person name="Hansen L.H."/>
        </authorList>
    </citation>
    <scope>NUCLEOTIDE SEQUENCE</scope>
    <source>
        <plasmid evidence="1">pRGRH0439</plasmid>
    </source>
</reference>
<name>A0A0H5QG61_9ZZZZ</name>
<accession>A0A0H5QG61</accession>
<dbReference type="AlphaFoldDB" id="A0A0H5QG61"/>
<proteinExistence type="predicted"/>